<dbReference type="CDD" id="cd22160">
    <property type="entry name" value="F-box_AtFBL13-like"/>
    <property type="match status" value="1"/>
</dbReference>
<dbReference type="Gene3D" id="3.80.10.10">
    <property type="entry name" value="Ribonuclease Inhibitor"/>
    <property type="match status" value="1"/>
</dbReference>
<dbReference type="Pfam" id="PF00646">
    <property type="entry name" value="F-box"/>
    <property type="match status" value="1"/>
</dbReference>
<dbReference type="Proteomes" id="UP001370490">
    <property type="component" value="Unassembled WGS sequence"/>
</dbReference>
<proteinExistence type="predicted"/>
<dbReference type="PANTHER" id="PTHR34145:SF68">
    <property type="entry name" value="FBD DOMAIN-CONTAINING PROTEIN"/>
    <property type="match status" value="1"/>
</dbReference>
<dbReference type="InterPro" id="IPR055357">
    <property type="entry name" value="LRR_At1g61320_AtMIF1"/>
</dbReference>
<dbReference type="InterPro" id="IPR032675">
    <property type="entry name" value="LRR_dom_sf"/>
</dbReference>
<gene>
    <name evidence="3" type="ORF">RJ641_014464</name>
</gene>
<sequence>MSRNVPEFTMQLRPRATRQKREDHGKGEECLDKDRISKLPEDILVSILSRLALTEAARTSILAQRWRYLWRYSTKLSLHDKEEHEIVNWSSTYKSVKVNRYVKSLNKVLRMHRAVSLDEFRVCFFLGSGHKKHLDKWIGYALCREVKKLEVNLCQQCHHYTHKLYRFPEKYFTLVENPQGLSSTKSLKSLCLKWLDVSGEVIQSFLHNFPLLEHVVVQGTSEMTDLKVVGSSLRLKHLELTRCSKLCNIQIVAPNLVSLKCDWPQSTKVDLWDAPRLIDLCTYRGEELLSNGLVSSARIFSQLETLTLDLFGRCNKHICLLRFPEFTNLKHLILKGLIVEKWSLLCLVLLIKAATFLQKLSLKFTCMISRCTYDEDLPKSPHEHLKVVEIFGFGWNASDIEFAIYLLEMGITLEELIVHPDFKDLGLIQPTNVFDKLEKKLPAGAKLVIV</sequence>
<evidence type="ECO:0000313" key="4">
    <source>
        <dbReference type="Proteomes" id="UP001370490"/>
    </source>
</evidence>
<dbReference type="PANTHER" id="PTHR34145">
    <property type="entry name" value="OS02G0105600 PROTEIN"/>
    <property type="match status" value="1"/>
</dbReference>
<dbReference type="Pfam" id="PF23622">
    <property type="entry name" value="LRR_At1g61320_AtMIF1"/>
    <property type="match status" value="1"/>
</dbReference>
<feature type="domain" description="F-box" evidence="2">
    <location>
        <begin position="33"/>
        <end position="69"/>
    </location>
</feature>
<feature type="region of interest" description="Disordered" evidence="1">
    <location>
        <begin position="1"/>
        <end position="27"/>
    </location>
</feature>
<organism evidence="3 4">
    <name type="scientific">Dillenia turbinata</name>
    <dbReference type="NCBI Taxonomy" id="194707"/>
    <lineage>
        <taxon>Eukaryota</taxon>
        <taxon>Viridiplantae</taxon>
        <taxon>Streptophyta</taxon>
        <taxon>Embryophyta</taxon>
        <taxon>Tracheophyta</taxon>
        <taxon>Spermatophyta</taxon>
        <taxon>Magnoliopsida</taxon>
        <taxon>eudicotyledons</taxon>
        <taxon>Gunneridae</taxon>
        <taxon>Pentapetalae</taxon>
        <taxon>Dilleniales</taxon>
        <taxon>Dilleniaceae</taxon>
        <taxon>Dillenia</taxon>
    </lineage>
</organism>
<dbReference type="AlphaFoldDB" id="A0AAN8UZW9"/>
<evidence type="ECO:0000313" key="3">
    <source>
        <dbReference type="EMBL" id="KAK6920786.1"/>
    </source>
</evidence>
<dbReference type="SUPFAM" id="SSF81383">
    <property type="entry name" value="F-box domain"/>
    <property type="match status" value="1"/>
</dbReference>
<dbReference type="SUPFAM" id="SSF52047">
    <property type="entry name" value="RNI-like"/>
    <property type="match status" value="1"/>
</dbReference>
<evidence type="ECO:0000256" key="1">
    <source>
        <dbReference type="SAM" id="MobiDB-lite"/>
    </source>
</evidence>
<protein>
    <submittedName>
        <fullName evidence="3">FBD domain</fullName>
    </submittedName>
</protein>
<dbReference type="InterPro" id="IPR036047">
    <property type="entry name" value="F-box-like_dom_sf"/>
</dbReference>
<accession>A0AAN8UZW9</accession>
<reference evidence="3 4" key="1">
    <citation type="submission" date="2023-12" db="EMBL/GenBank/DDBJ databases">
        <title>A high-quality genome assembly for Dillenia turbinata (Dilleniales).</title>
        <authorList>
            <person name="Chanderbali A."/>
        </authorList>
    </citation>
    <scope>NUCLEOTIDE SEQUENCE [LARGE SCALE GENOMIC DNA]</scope>
    <source>
        <strain evidence="3">LSX21</strain>
        <tissue evidence="3">Leaf</tissue>
    </source>
</reference>
<comment type="caution">
    <text evidence="3">The sequence shown here is derived from an EMBL/GenBank/DDBJ whole genome shotgun (WGS) entry which is preliminary data.</text>
</comment>
<evidence type="ECO:0000259" key="2">
    <source>
        <dbReference type="PROSITE" id="PS50181"/>
    </source>
</evidence>
<dbReference type="EMBL" id="JBAMMX010000020">
    <property type="protein sequence ID" value="KAK6920786.1"/>
    <property type="molecule type" value="Genomic_DNA"/>
</dbReference>
<dbReference type="InterPro" id="IPR053781">
    <property type="entry name" value="F-box_AtFBL13-like"/>
</dbReference>
<dbReference type="PROSITE" id="PS50181">
    <property type="entry name" value="FBOX"/>
    <property type="match status" value="1"/>
</dbReference>
<dbReference type="InterPro" id="IPR001810">
    <property type="entry name" value="F-box_dom"/>
</dbReference>
<keyword evidence="4" id="KW-1185">Reference proteome</keyword>
<dbReference type="InterPro" id="IPR053772">
    <property type="entry name" value="At1g61320/At1g61330-like"/>
</dbReference>
<name>A0AAN8UZW9_9MAGN</name>